<keyword evidence="7" id="KW-0997">Cell inner membrane</keyword>
<keyword evidence="9 13" id="KW-1133">Transmembrane helix</keyword>
<evidence type="ECO:0000256" key="4">
    <source>
        <dbReference type="ARBA" id="ARBA00014213"/>
    </source>
</evidence>
<evidence type="ECO:0000256" key="1">
    <source>
        <dbReference type="ARBA" id="ARBA00002265"/>
    </source>
</evidence>
<name>A0A4Z1R308_9GAMM</name>
<dbReference type="PANTHER" id="PTHR33529:SF7">
    <property type="entry name" value="LIPOPOLYSACCHARIDE EXPORT SYSTEM PERMEASE PROTEIN LPTF"/>
    <property type="match status" value="1"/>
</dbReference>
<feature type="transmembrane region" description="Helical" evidence="13">
    <location>
        <begin position="102"/>
        <end position="122"/>
    </location>
</feature>
<evidence type="ECO:0000256" key="9">
    <source>
        <dbReference type="ARBA" id="ARBA00022989"/>
    </source>
</evidence>
<comment type="caution">
    <text evidence="14">The sequence shown here is derived from an EMBL/GenBank/DDBJ whole genome shotgun (WGS) entry which is preliminary data.</text>
</comment>
<keyword evidence="10 13" id="KW-0472">Membrane</keyword>
<comment type="function">
    <text evidence="1">Part of the ABC transporter complex LptBFG involved in the translocation of lipopolysaccharide (LPS) from the inner membrane to the outer membrane.</text>
</comment>
<sequence>MPKLDTYLFREFAQATFAVLVVLMVVSLGGVFADVLGDIARGRVPAGMMLSQLGLQVLNYLPLILPLGLMIGLLLSVGRLYRDSEMPVLTATGVGPGRMLRPVLMLVVPMVTIIGLCSLWLGPWARDYSQRMIAEGNRSLLLAGLEAGRFVELPGGRGVVYVGGMSNDGSQMARVFVYQQDGERMDVTTSATGTLNLEDSGNRFLELGDGFRVEGPLREGLDFRMMRFASNELQLPETDGRRDDDDPETSPTVALFGDARPEAQAELHYRIAPPLLALAFALMAVPLARSPPRQSRYGRTMLAFLGYFVSINLTMLGQDWIADGKLAPGFGLWWLLLPLLAFALWTYARDGRLPRPRRAAR</sequence>
<accession>A0A4Z1R308</accession>
<dbReference type="Pfam" id="PF03739">
    <property type="entry name" value="LptF_LptG"/>
    <property type="match status" value="1"/>
</dbReference>
<comment type="similarity">
    <text evidence="3">Belongs to the LptF/LptG family.</text>
</comment>
<keyword evidence="8 13" id="KW-0812">Transmembrane</keyword>
<dbReference type="EMBL" id="SPUH01000002">
    <property type="protein sequence ID" value="TKS52935.1"/>
    <property type="molecule type" value="Genomic_DNA"/>
</dbReference>
<comment type="subunit">
    <text evidence="11">Component of the lipopolysaccharide transport and assembly complex. The LptBFG transporter is composed of two ATP-binding proteins (LptB) and two transmembrane proteins (LptF and LptG).</text>
</comment>
<evidence type="ECO:0000256" key="12">
    <source>
        <dbReference type="SAM" id="MobiDB-lite"/>
    </source>
</evidence>
<dbReference type="InterPro" id="IPR005495">
    <property type="entry name" value="LptG/LptF_permease"/>
</dbReference>
<dbReference type="AlphaFoldDB" id="A0A4Z1R308"/>
<organism evidence="14 15">
    <name type="scientific">Luteimonas yindakuii</name>
    <dbReference type="NCBI Taxonomy" id="2565782"/>
    <lineage>
        <taxon>Bacteria</taxon>
        <taxon>Pseudomonadati</taxon>
        <taxon>Pseudomonadota</taxon>
        <taxon>Gammaproteobacteria</taxon>
        <taxon>Lysobacterales</taxon>
        <taxon>Lysobacteraceae</taxon>
        <taxon>Luteimonas</taxon>
    </lineage>
</organism>
<feature type="transmembrane region" description="Helical" evidence="13">
    <location>
        <begin position="330"/>
        <end position="348"/>
    </location>
</feature>
<dbReference type="RefSeq" id="WP_134675056.1">
    <property type="nucleotide sequence ID" value="NZ_SPUH01000002.1"/>
</dbReference>
<evidence type="ECO:0000256" key="2">
    <source>
        <dbReference type="ARBA" id="ARBA00004429"/>
    </source>
</evidence>
<keyword evidence="15" id="KW-1185">Reference proteome</keyword>
<gene>
    <name evidence="14" type="primary">lptF</name>
    <name evidence="14" type="ORF">E4582_12035</name>
</gene>
<evidence type="ECO:0000313" key="14">
    <source>
        <dbReference type="EMBL" id="TKS52935.1"/>
    </source>
</evidence>
<reference evidence="14 15" key="1">
    <citation type="submission" date="2019-01" db="EMBL/GenBank/DDBJ databases">
        <authorList>
            <person name="Zhang S."/>
        </authorList>
    </citation>
    <scope>NUCLEOTIDE SEQUENCE [LARGE SCALE GENOMIC DNA]</scope>
    <source>
        <strain evidence="14 15">1626</strain>
    </source>
</reference>
<feature type="transmembrane region" description="Helical" evidence="13">
    <location>
        <begin position="12"/>
        <end position="37"/>
    </location>
</feature>
<evidence type="ECO:0000256" key="5">
    <source>
        <dbReference type="ARBA" id="ARBA00022448"/>
    </source>
</evidence>
<dbReference type="NCBIfam" id="TIGR04407">
    <property type="entry name" value="LptF_YjgP"/>
    <property type="match status" value="1"/>
</dbReference>
<feature type="transmembrane region" description="Helical" evidence="13">
    <location>
        <begin position="57"/>
        <end position="81"/>
    </location>
</feature>
<evidence type="ECO:0000256" key="13">
    <source>
        <dbReference type="SAM" id="Phobius"/>
    </source>
</evidence>
<dbReference type="InterPro" id="IPR030922">
    <property type="entry name" value="LptF"/>
</dbReference>
<dbReference type="Proteomes" id="UP000298681">
    <property type="component" value="Unassembled WGS sequence"/>
</dbReference>
<dbReference type="PANTHER" id="PTHR33529">
    <property type="entry name" value="SLR0882 PROTEIN-RELATED"/>
    <property type="match status" value="1"/>
</dbReference>
<keyword evidence="5" id="KW-0813">Transport</keyword>
<keyword evidence="6" id="KW-1003">Cell membrane</keyword>
<evidence type="ECO:0000256" key="8">
    <source>
        <dbReference type="ARBA" id="ARBA00022692"/>
    </source>
</evidence>
<evidence type="ECO:0000256" key="11">
    <source>
        <dbReference type="ARBA" id="ARBA00026081"/>
    </source>
</evidence>
<feature type="region of interest" description="Disordered" evidence="12">
    <location>
        <begin position="234"/>
        <end position="254"/>
    </location>
</feature>
<dbReference type="GO" id="GO:0043190">
    <property type="term" value="C:ATP-binding cassette (ABC) transporter complex"/>
    <property type="evidence" value="ECO:0007669"/>
    <property type="project" value="InterPro"/>
</dbReference>
<dbReference type="GO" id="GO:0015920">
    <property type="term" value="P:lipopolysaccharide transport"/>
    <property type="evidence" value="ECO:0007669"/>
    <property type="project" value="TreeGrafter"/>
</dbReference>
<evidence type="ECO:0000313" key="15">
    <source>
        <dbReference type="Proteomes" id="UP000298681"/>
    </source>
</evidence>
<evidence type="ECO:0000256" key="10">
    <source>
        <dbReference type="ARBA" id="ARBA00023136"/>
    </source>
</evidence>
<comment type="subcellular location">
    <subcellularLocation>
        <location evidence="2">Cell inner membrane</location>
        <topology evidence="2">Multi-pass membrane protein</topology>
    </subcellularLocation>
</comment>
<feature type="transmembrane region" description="Helical" evidence="13">
    <location>
        <begin position="300"/>
        <end position="318"/>
    </location>
</feature>
<dbReference type="GO" id="GO:0055085">
    <property type="term" value="P:transmembrane transport"/>
    <property type="evidence" value="ECO:0007669"/>
    <property type="project" value="InterPro"/>
</dbReference>
<proteinExistence type="inferred from homology"/>
<evidence type="ECO:0000256" key="3">
    <source>
        <dbReference type="ARBA" id="ARBA00007725"/>
    </source>
</evidence>
<protein>
    <recommendedName>
        <fullName evidence="4">Lipopolysaccharide export system permease protein LptF</fullName>
    </recommendedName>
</protein>
<evidence type="ECO:0000256" key="7">
    <source>
        <dbReference type="ARBA" id="ARBA00022519"/>
    </source>
</evidence>
<evidence type="ECO:0000256" key="6">
    <source>
        <dbReference type="ARBA" id="ARBA00022475"/>
    </source>
</evidence>